<feature type="compositionally biased region" description="Low complexity" evidence="1">
    <location>
        <begin position="636"/>
        <end position="651"/>
    </location>
</feature>
<feature type="compositionally biased region" description="Acidic residues" evidence="1">
    <location>
        <begin position="88"/>
        <end position="100"/>
    </location>
</feature>
<evidence type="ECO:0008006" key="4">
    <source>
        <dbReference type="Google" id="ProtNLM"/>
    </source>
</evidence>
<dbReference type="OrthoDB" id="6359816at2759"/>
<feature type="region of interest" description="Disordered" evidence="1">
    <location>
        <begin position="636"/>
        <end position="697"/>
    </location>
</feature>
<sequence length="717" mass="78913">MDIPEPLQQALGDSIISGKFIDTKVWAFSSRNRRTGRVANPQPLYVNRRVLGSLPPLQHVLYGEDDVDNMREGFPDLLEPFSDDYDYSSDSDFDIDDEESGPPGVEEPQAMVRETRLREDTPAALDNEKCGDILHSEKEDAQSETSGTMSASEMEFALAEAEDTNQGIAGPKNLAKTVIIHDVAFFTLRAALQYLYTNDIEFAPPARSNLLGDSESRSGSPQTPLPSPKSVYRLAAKYNILGLRMAALDEIKRTLDSCDIIEELFSKFTSCFPEIMEVQVEHLARNLLSSIEPWKTAALKRKIEVYTSGALPHAKEVLPALYHRLANPRLLSMRTPHQFQMPHRGDFDWRILKRELTKSLSTGVFLNIELHAPESRSSSGQLKLRPLYFCGAAGGEYTTKILSCVKDTSSERNEALDNVYNLDSDVEIEVDEISEYTESTGRHKHMQARSILESSTPPFGVLGVGAWRTWKAVLYYLYTNKITFGRLSSQPPVSMAEVGCRQAGSFQLPPTSPKSVYTLACTIGLQSLRGLAFENFKSGIDSTNVTQELLSPFSARHTTIRTMLLRLFETGLKSSGNEELFIDSLRTSSDGRTPHRGAAIGLVFERLVEEGRRVLSPSVKPRPSSTFASVTLAATNTTTTMTKTPPDTGSSNGCGGGGVGSSETAKMSSVGESGKLRKSSKKKLRSSERPHSPPCRCEVCKRAGKASKKSSLSVLPS</sequence>
<dbReference type="Gene3D" id="3.30.710.10">
    <property type="entry name" value="Potassium Channel Kv1.1, Chain A"/>
    <property type="match status" value="1"/>
</dbReference>
<evidence type="ECO:0000256" key="1">
    <source>
        <dbReference type="SAM" id="MobiDB-lite"/>
    </source>
</evidence>
<keyword evidence="3" id="KW-1185">Reference proteome</keyword>
<reference evidence="2" key="1">
    <citation type="journal article" date="2020" name="Nat. Commun.">
        <title>Large-scale genome sequencing of mycorrhizal fungi provides insights into the early evolution of symbiotic traits.</title>
        <authorList>
            <person name="Miyauchi S."/>
            <person name="Kiss E."/>
            <person name="Kuo A."/>
            <person name="Drula E."/>
            <person name="Kohler A."/>
            <person name="Sanchez-Garcia M."/>
            <person name="Morin E."/>
            <person name="Andreopoulos B."/>
            <person name="Barry K.W."/>
            <person name="Bonito G."/>
            <person name="Buee M."/>
            <person name="Carver A."/>
            <person name="Chen C."/>
            <person name="Cichocki N."/>
            <person name="Clum A."/>
            <person name="Culley D."/>
            <person name="Crous P.W."/>
            <person name="Fauchery L."/>
            <person name="Girlanda M."/>
            <person name="Hayes R.D."/>
            <person name="Keri Z."/>
            <person name="LaButti K."/>
            <person name="Lipzen A."/>
            <person name="Lombard V."/>
            <person name="Magnuson J."/>
            <person name="Maillard F."/>
            <person name="Murat C."/>
            <person name="Nolan M."/>
            <person name="Ohm R.A."/>
            <person name="Pangilinan J."/>
            <person name="Pereira M.F."/>
            <person name="Perotto S."/>
            <person name="Peter M."/>
            <person name="Pfister S."/>
            <person name="Riley R."/>
            <person name="Sitrit Y."/>
            <person name="Stielow J.B."/>
            <person name="Szollosi G."/>
            <person name="Zifcakova L."/>
            <person name="Stursova M."/>
            <person name="Spatafora J.W."/>
            <person name="Tedersoo L."/>
            <person name="Vaario L.M."/>
            <person name="Yamada A."/>
            <person name="Yan M."/>
            <person name="Wang P."/>
            <person name="Xu J."/>
            <person name="Bruns T."/>
            <person name="Baldrian P."/>
            <person name="Vilgalys R."/>
            <person name="Dunand C."/>
            <person name="Henrissat B."/>
            <person name="Grigoriev I.V."/>
            <person name="Hibbett D."/>
            <person name="Nagy L.G."/>
            <person name="Martin F.M."/>
        </authorList>
    </citation>
    <scope>NUCLEOTIDE SEQUENCE</scope>
    <source>
        <strain evidence="2">UH-Tt-Lm1</strain>
    </source>
</reference>
<reference evidence="2" key="2">
    <citation type="submission" date="2020-11" db="EMBL/GenBank/DDBJ databases">
        <authorList>
            <consortium name="DOE Joint Genome Institute"/>
            <person name="Kuo A."/>
            <person name="Miyauchi S."/>
            <person name="Kiss E."/>
            <person name="Drula E."/>
            <person name="Kohler A."/>
            <person name="Sanchez-Garcia M."/>
            <person name="Andreopoulos B."/>
            <person name="Barry K.W."/>
            <person name="Bonito G."/>
            <person name="Buee M."/>
            <person name="Carver A."/>
            <person name="Chen C."/>
            <person name="Cichocki N."/>
            <person name="Clum A."/>
            <person name="Culley D."/>
            <person name="Crous P.W."/>
            <person name="Fauchery L."/>
            <person name="Girlanda M."/>
            <person name="Hayes R."/>
            <person name="Keri Z."/>
            <person name="Labutti K."/>
            <person name="Lipzen A."/>
            <person name="Lombard V."/>
            <person name="Magnuson J."/>
            <person name="Maillard F."/>
            <person name="Morin E."/>
            <person name="Murat C."/>
            <person name="Nolan M."/>
            <person name="Ohm R."/>
            <person name="Pangilinan J."/>
            <person name="Pereira M."/>
            <person name="Perotto S."/>
            <person name="Peter M."/>
            <person name="Riley R."/>
            <person name="Sitrit Y."/>
            <person name="Stielow B."/>
            <person name="Szollosi G."/>
            <person name="Zifcakova L."/>
            <person name="Stursova M."/>
            <person name="Spatafora J.W."/>
            <person name="Tedersoo L."/>
            <person name="Vaario L.-M."/>
            <person name="Yamada A."/>
            <person name="Yan M."/>
            <person name="Wang P."/>
            <person name="Xu J."/>
            <person name="Bruns T."/>
            <person name="Baldrian P."/>
            <person name="Vilgalys R."/>
            <person name="Henrissat B."/>
            <person name="Grigoriev I.V."/>
            <person name="Hibbett D."/>
            <person name="Nagy L.G."/>
            <person name="Martin F.M."/>
        </authorList>
    </citation>
    <scope>NUCLEOTIDE SEQUENCE</scope>
    <source>
        <strain evidence="2">UH-Tt-Lm1</strain>
    </source>
</reference>
<proteinExistence type="predicted"/>
<dbReference type="Proteomes" id="UP000736335">
    <property type="component" value="Unassembled WGS sequence"/>
</dbReference>
<accession>A0A9P6HSC2</accession>
<feature type="region of interest" description="Disordered" evidence="1">
    <location>
        <begin position="88"/>
        <end position="118"/>
    </location>
</feature>
<protein>
    <recommendedName>
        <fullName evidence="4">BTB domain-containing protein</fullName>
    </recommendedName>
</protein>
<dbReference type="InterPro" id="IPR011333">
    <property type="entry name" value="SKP1/BTB/POZ_sf"/>
</dbReference>
<organism evidence="2 3">
    <name type="scientific">Thelephora terrestris</name>
    <dbReference type="NCBI Taxonomy" id="56493"/>
    <lineage>
        <taxon>Eukaryota</taxon>
        <taxon>Fungi</taxon>
        <taxon>Dikarya</taxon>
        <taxon>Basidiomycota</taxon>
        <taxon>Agaricomycotina</taxon>
        <taxon>Agaricomycetes</taxon>
        <taxon>Thelephorales</taxon>
        <taxon>Thelephoraceae</taxon>
        <taxon>Thelephora</taxon>
    </lineage>
</organism>
<evidence type="ECO:0000313" key="3">
    <source>
        <dbReference type="Proteomes" id="UP000736335"/>
    </source>
</evidence>
<comment type="caution">
    <text evidence="2">The sequence shown here is derived from an EMBL/GenBank/DDBJ whole genome shotgun (WGS) entry which is preliminary data.</text>
</comment>
<name>A0A9P6HSC2_9AGAM</name>
<dbReference type="AlphaFoldDB" id="A0A9P6HSC2"/>
<dbReference type="EMBL" id="WIUZ02000001">
    <property type="protein sequence ID" value="KAF9793401.1"/>
    <property type="molecule type" value="Genomic_DNA"/>
</dbReference>
<gene>
    <name evidence="2" type="ORF">BJ322DRAFT_1103798</name>
</gene>
<evidence type="ECO:0000313" key="2">
    <source>
        <dbReference type="EMBL" id="KAF9793401.1"/>
    </source>
</evidence>